<gene>
    <name evidence="1" type="ORF">NQ318_022748</name>
</gene>
<protein>
    <submittedName>
        <fullName evidence="1">Uncharacterized protein</fullName>
    </submittedName>
</protein>
<accession>A0AAV8YFG9</accession>
<comment type="caution">
    <text evidence="1">The sequence shown here is derived from an EMBL/GenBank/DDBJ whole genome shotgun (WGS) entry which is preliminary data.</text>
</comment>
<dbReference type="EMBL" id="JAPWTK010000121">
    <property type="protein sequence ID" value="KAJ8949236.1"/>
    <property type="molecule type" value="Genomic_DNA"/>
</dbReference>
<proteinExistence type="predicted"/>
<evidence type="ECO:0000313" key="1">
    <source>
        <dbReference type="EMBL" id="KAJ8949236.1"/>
    </source>
</evidence>
<dbReference type="Proteomes" id="UP001162162">
    <property type="component" value="Unassembled WGS sequence"/>
</dbReference>
<evidence type="ECO:0000313" key="2">
    <source>
        <dbReference type="Proteomes" id="UP001162162"/>
    </source>
</evidence>
<dbReference type="AlphaFoldDB" id="A0AAV8YFG9"/>
<reference evidence="1" key="1">
    <citation type="journal article" date="2023" name="Insect Mol. Biol.">
        <title>Genome sequencing provides insights into the evolution of gene families encoding plant cell wall-degrading enzymes in longhorned beetles.</title>
        <authorList>
            <person name="Shin N.R."/>
            <person name="Okamura Y."/>
            <person name="Kirsch R."/>
            <person name="Pauchet Y."/>
        </authorList>
    </citation>
    <scope>NUCLEOTIDE SEQUENCE</scope>
    <source>
        <strain evidence="1">AMC_N1</strain>
    </source>
</reference>
<name>A0AAV8YFG9_9CUCU</name>
<sequence>MTNASLEIKCIKFKNCVPSEHCKSSNQDKNPLCDTSYFKLSRPRERVDNMTIQCPPYRGNFCFMSTEIVDGNTITTRGCYGERDVKKQ</sequence>
<keyword evidence="2" id="KW-1185">Reference proteome</keyword>
<organism evidence="1 2">
    <name type="scientific">Aromia moschata</name>
    <dbReference type="NCBI Taxonomy" id="1265417"/>
    <lineage>
        <taxon>Eukaryota</taxon>
        <taxon>Metazoa</taxon>
        <taxon>Ecdysozoa</taxon>
        <taxon>Arthropoda</taxon>
        <taxon>Hexapoda</taxon>
        <taxon>Insecta</taxon>
        <taxon>Pterygota</taxon>
        <taxon>Neoptera</taxon>
        <taxon>Endopterygota</taxon>
        <taxon>Coleoptera</taxon>
        <taxon>Polyphaga</taxon>
        <taxon>Cucujiformia</taxon>
        <taxon>Chrysomeloidea</taxon>
        <taxon>Cerambycidae</taxon>
        <taxon>Cerambycinae</taxon>
        <taxon>Callichromatini</taxon>
        <taxon>Aromia</taxon>
    </lineage>
</organism>